<dbReference type="InterPro" id="IPR014757">
    <property type="entry name" value="Tscrpt_reg_IclR_C"/>
</dbReference>
<dbReference type="PROSITE" id="PS51078">
    <property type="entry name" value="ICLR_ED"/>
    <property type="match status" value="1"/>
</dbReference>
<dbReference type="RefSeq" id="WP_109923275.1">
    <property type="nucleotide sequence ID" value="NZ_QGLF01000008.1"/>
</dbReference>
<dbReference type="GO" id="GO:0003677">
    <property type="term" value="F:DNA binding"/>
    <property type="evidence" value="ECO:0007669"/>
    <property type="project" value="UniProtKB-KW"/>
</dbReference>
<protein>
    <recommendedName>
        <fullName evidence="8">IclR family transcriptional regulator</fullName>
    </recommendedName>
</protein>
<dbReference type="SUPFAM" id="SSF46785">
    <property type="entry name" value="Winged helix' DNA-binding domain"/>
    <property type="match status" value="1"/>
</dbReference>
<dbReference type="PANTHER" id="PTHR30136:SF24">
    <property type="entry name" value="HTH-TYPE TRANSCRIPTIONAL REPRESSOR ALLR"/>
    <property type="match status" value="1"/>
</dbReference>
<dbReference type="InterPro" id="IPR029016">
    <property type="entry name" value="GAF-like_dom_sf"/>
</dbReference>
<accession>A0A317DST5</accession>
<evidence type="ECO:0000313" key="7">
    <source>
        <dbReference type="Proteomes" id="UP000246077"/>
    </source>
</evidence>
<organism evidence="6 7">
    <name type="scientific">Zavarzinia compransoris</name>
    <dbReference type="NCBI Taxonomy" id="1264899"/>
    <lineage>
        <taxon>Bacteria</taxon>
        <taxon>Pseudomonadati</taxon>
        <taxon>Pseudomonadota</taxon>
        <taxon>Alphaproteobacteria</taxon>
        <taxon>Rhodospirillales</taxon>
        <taxon>Zavarziniaceae</taxon>
        <taxon>Zavarzinia</taxon>
    </lineage>
</organism>
<keyword evidence="7" id="KW-1185">Reference proteome</keyword>
<evidence type="ECO:0000259" key="4">
    <source>
        <dbReference type="PROSITE" id="PS51077"/>
    </source>
</evidence>
<dbReference type="SUPFAM" id="SSF55781">
    <property type="entry name" value="GAF domain-like"/>
    <property type="match status" value="1"/>
</dbReference>
<dbReference type="InterPro" id="IPR050707">
    <property type="entry name" value="HTH_MetabolicPath_Reg"/>
</dbReference>
<gene>
    <name evidence="6" type="ORF">DKG75_21615</name>
</gene>
<dbReference type="Pfam" id="PF09339">
    <property type="entry name" value="HTH_IclR"/>
    <property type="match status" value="1"/>
</dbReference>
<dbReference type="PANTHER" id="PTHR30136">
    <property type="entry name" value="HELIX-TURN-HELIX TRANSCRIPTIONAL REGULATOR, ICLR FAMILY"/>
    <property type="match status" value="1"/>
</dbReference>
<dbReference type="GO" id="GO:0003700">
    <property type="term" value="F:DNA-binding transcription factor activity"/>
    <property type="evidence" value="ECO:0007669"/>
    <property type="project" value="TreeGrafter"/>
</dbReference>
<dbReference type="GO" id="GO:0045892">
    <property type="term" value="P:negative regulation of DNA-templated transcription"/>
    <property type="evidence" value="ECO:0007669"/>
    <property type="project" value="TreeGrafter"/>
</dbReference>
<evidence type="ECO:0000256" key="3">
    <source>
        <dbReference type="ARBA" id="ARBA00023163"/>
    </source>
</evidence>
<dbReference type="InterPro" id="IPR005471">
    <property type="entry name" value="Tscrpt_reg_IclR_N"/>
</dbReference>
<dbReference type="Proteomes" id="UP000246077">
    <property type="component" value="Unassembled WGS sequence"/>
</dbReference>
<evidence type="ECO:0000256" key="1">
    <source>
        <dbReference type="ARBA" id="ARBA00023015"/>
    </source>
</evidence>
<evidence type="ECO:0008006" key="8">
    <source>
        <dbReference type="Google" id="ProtNLM"/>
    </source>
</evidence>
<evidence type="ECO:0000313" key="6">
    <source>
        <dbReference type="EMBL" id="PWR17747.1"/>
    </source>
</evidence>
<dbReference type="OrthoDB" id="31778at2"/>
<dbReference type="Gene3D" id="1.10.10.10">
    <property type="entry name" value="Winged helix-like DNA-binding domain superfamily/Winged helix DNA-binding domain"/>
    <property type="match status" value="1"/>
</dbReference>
<keyword evidence="2" id="KW-0238">DNA-binding</keyword>
<sequence length="277" mass="29427">MSSLDRMLRILDLFAAEKPRWTVEQAMARTGYSRSTIYRYFKSLANAGLVSPGPDGAYVLGPAVIGLDRLIRLYDPLLTAARPHLTDLARTLGLVAVVEPYRDRIVVTHVEAGPAADVPPDLLRGLTVEPFDSAAARVLLAHDHVRSLRRLHDVAAPAIAAAGLGDGWPAFRQALRVQRRVGFAVHAGAGPVGALRVAVPVFGAGDRVVAAIAVPAGERDSARVGDLLVRAARRISAVLLDQSAGDRRAMAVAESWRPAAPMARAAAPTTAERGRLA</sequence>
<keyword evidence="3" id="KW-0804">Transcription</keyword>
<dbReference type="PROSITE" id="PS51077">
    <property type="entry name" value="HTH_ICLR"/>
    <property type="match status" value="1"/>
</dbReference>
<reference evidence="7" key="1">
    <citation type="submission" date="2018-05" db="EMBL/GenBank/DDBJ databases">
        <title>Zavarzinia sp. HR-AS.</title>
        <authorList>
            <person name="Lee Y."/>
            <person name="Jeon C.O."/>
        </authorList>
    </citation>
    <scope>NUCLEOTIDE SEQUENCE [LARGE SCALE GENOMIC DNA]</scope>
    <source>
        <strain evidence="7">DSM 1231</strain>
    </source>
</reference>
<feature type="domain" description="HTH iclR-type" evidence="4">
    <location>
        <begin position="1"/>
        <end position="62"/>
    </location>
</feature>
<dbReference type="Gene3D" id="3.30.450.40">
    <property type="match status" value="1"/>
</dbReference>
<dbReference type="InterPro" id="IPR036388">
    <property type="entry name" value="WH-like_DNA-bd_sf"/>
</dbReference>
<proteinExistence type="predicted"/>
<keyword evidence="1" id="KW-0805">Transcription regulation</keyword>
<evidence type="ECO:0000256" key="2">
    <source>
        <dbReference type="ARBA" id="ARBA00023125"/>
    </source>
</evidence>
<dbReference type="InterPro" id="IPR036390">
    <property type="entry name" value="WH_DNA-bd_sf"/>
</dbReference>
<dbReference type="Pfam" id="PF01614">
    <property type="entry name" value="IclR_C"/>
    <property type="match status" value="1"/>
</dbReference>
<dbReference type="EMBL" id="QGLF01000008">
    <property type="protein sequence ID" value="PWR17747.1"/>
    <property type="molecule type" value="Genomic_DNA"/>
</dbReference>
<dbReference type="SMART" id="SM00346">
    <property type="entry name" value="HTH_ICLR"/>
    <property type="match status" value="1"/>
</dbReference>
<feature type="domain" description="IclR-ED" evidence="5">
    <location>
        <begin position="63"/>
        <end position="241"/>
    </location>
</feature>
<dbReference type="AlphaFoldDB" id="A0A317DST5"/>
<name>A0A317DST5_9PROT</name>
<evidence type="ECO:0000259" key="5">
    <source>
        <dbReference type="PROSITE" id="PS51078"/>
    </source>
</evidence>
<comment type="caution">
    <text evidence="6">The sequence shown here is derived from an EMBL/GenBank/DDBJ whole genome shotgun (WGS) entry which is preliminary data.</text>
</comment>